<dbReference type="SUPFAM" id="SSF46785">
    <property type="entry name" value="Winged helix' DNA-binding domain"/>
    <property type="match status" value="1"/>
</dbReference>
<keyword evidence="2" id="KW-0238">DNA-binding</keyword>
<evidence type="ECO:0000259" key="5">
    <source>
        <dbReference type="PROSITE" id="PS51118"/>
    </source>
</evidence>
<dbReference type="PROSITE" id="PS51118">
    <property type="entry name" value="HTH_HXLR"/>
    <property type="match status" value="1"/>
</dbReference>
<feature type="region of interest" description="Disordered" evidence="4">
    <location>
        <begin position="1"/>
        <end position="21"/>
    </location>
</feature>
<sequence>MSGSTHFEVSGDAAPSSEAEERARQLARSVFAVVSTKWGLTVLEEVRQRPRRFRELKRSIGTISDKVLTQTLRDLEAHGLIHRHDHRSANPRVDYTLSDAGRDLVSTVHGLCDWSRTHLDDLLDAPGAADRV</sequence>
<organism evidence="6 7">
    <name type="scientific">Gordonia hongkongensis</name>
    <dbReference type="NCBI Taxonomy" id="1701090"/>
    <lineage>
        <taxon>Bacteria</taxon>
        <taxon>Bacillati</taxon>
        <taxon>Actinomycetota</taxon>
        <taxon>Actinomycetes</taxon>
        <taxon>Mycobacteriales</taxon>
        <taxon>Gordoniaceae</taxon>
        <taxon>Gordonia</taxon>
    </lineage>
</organism>
<name>A0AAX3T8H6_9ACTN</name>
<dbReference type="Proteomes" id="UP001213504">
    <property type="component" value="Chromosome"/>
</dbReference>
<dbReference type="InterPro" id="IPR002577">
    <property type="entry name" value="HTH_HxlR"/>
</dbReference>
<dbReference type="AlphaFoldDB" id="A0AAX3T8H6"/>
<protein>
    <submittedName>
        <fullName evidence="6">Helix-turn-helix domain-containing protein</fullName>
    </submittedName>
</protein>
<dbReference type="RefSeq" id="WP_058251317.1">
    <property type="nucleotide sequence ID" value="NZ_CP121270.1"/>
</dbReference>
<dbReference type="PANTHER" id="PTHR33204">
    <property type="entry name" value="TRANSCRIPTIONAL REGULATOR, MARR FAMILY"/>
    <property type="match status" value="1"/>
</dbReference>
<gene>
    <name evidence="6" type="ORF">P9A14_03130</name>
</gene>
<dbReference type="InterPro" id="IPR036390">
    <property type="entry name" value="WH_DNA-bd_sf"/>
</dbReference>
<dbReference type="InterPro" id="IPR036388">
    <property type="entry name" value="WH-like_DNA-bd_sf"/>
</dbReference>
<proteinExistence type="predicted"/>
<dbReference type="Gene3D" id="1.10.10.10">
    <property type="entry name" value="Winged helix-like DNA-binding domain superfamily/Winged helix DNA-binding domain"/>
    <property type="match status" value="1"/>
</dbReference>
<evidence type="ECO:0000256" key="2">
    <source>
        <dbReference type="ARBA" id="ARBA00023125"/>
    </source>
</evidence>
<accession>A0AAX3T8H6</accession>
<reference evidence="6" key="1">
    <citation type="submission" date="2023-04" db="EMBL/GenBank/DDBJ databases">
        <title>Complete genome sequence of a phthalic acid esters degrading bacterial strain.</title>
        <authorList>
            <person name="Weng L."/>
            <person name="Jia Y."/>
            <person name="Ren L."/>
        </authorList>
    </citation>
    <scope>NUCLEOTIDE SEQUENCE</scope>
    <source>
        <strain evidence="6">RL-LY01</strain>
    </source>
</reference>
<keyword evidence="1" id="KW-0805">Transcription regulation</keyword>
<evidence type="ECO:0000313" key="6">
    <source>
        <dbReference type="EMBL" id="WFP25532.1"/>
    </source>
</evidence>
<dbReference type="Pfam" id="PF01638">
    <property type="entry name" value="HxlR"/>
    <property type="match status" value="1"/>
</dbReference>
<feature type="domain" description="HTH hxlR-type" evidence="5">
    <location>
        <begin position="14"/>
        <end position="123"/>
    </location>
</feature>
<keyword evidence="3" id="KW-0804">Transcription</keyword>
<dbReference type="EMBL" id="CP121270">
    <property type="protein sequence ID" value="WFP25532.1"/>
    <property type="molecule type" value="Genomic_DNA"/>
</dbReference>
<evidence type="ECO:0000313" key="7">
    <source>
        <dbReference type="Proteomes" id="UP001213504"/>
    </source>
</evidence>
<dbReference type="PANTHER" id="PTHR33204:SF39">
    <property type="entry name" value="TRANSCRIPTIONAL REGULATORY PROTEIN"/>
    <property type="match status" value="1"/>
</dbReference>
<evidence type="ECO:0000256" key="1">
    <source>
        <dbReference type="ARBA" id="ARBA00023015"/>
    </source>
</evidence>
<evidence type="ECO:0000256" key="4">
    <source>
        <dbReference type="SAM" id="MobiDB-lite"/>
    </source>
</evidence>
<evidence type="ECO:0000256" key="3">
    <source>
        <dbReference type="ARBA" id="ARBA00023163"/>
    </source>
</evidence>
<dbReference type="GO" id="GO:0003677">
    <property type="term" value="F:DNA binding"/>
    <property type="evidence" value="ECO:0007669"/>
    <property type="project" value="UniProtKB-KW"/>
</dbReference>